<name>A0A8K0VZ83_9PLEO</name>
<keyword evidence="3" id="KW-1185">Reference proteome</keyword>
<evidence type="ECO:0000313" key="2">
    <source>
        <dbReference type="EMBL" id="KAH7088090.1"/>
    </source>
</evidence>
<dbReference type="Proteomes" id="UP000813461">
    <property type="component" value="Unassembled WGS sequence"/>
</dbReference>
<feature type="compositionally biased region" description="Polar residues" evidence="1">
    <location>
        <begin position="195"/>
        <end position="206"/>
    </location>
</feature>
<proteinExistence type="predicted"/>
<feature type="region of interest" description="Disordered" evidence="1">
    <location>
        <begin position="194"/>
        <end position="220"/>
    </location>
</feature>
<evidence type="ECO:0000256" key="1">
    <source>
        <dbReference type="SAM" id="MobiDB-lite"/>
    </source>
</evidence>
<protein>
    <submittedName>
        <fullName evidence="2">Uncharacterized protein</fullName>
    </submittedName>
</protein>
<dbReference type="EMBL" id="JAGMVJ010000008">
    <property type="protein sequence ID" value="KAH7088090.1"/>
    <property type="molecule type" value="Genomic_DNA"/>
</dbReference>
<dbReference type="AlphaFoldDB" id="A0A8K0VZ83"/>
<reference evidence="2" key="1">
    <citation type="journal article" date="2021" name="Nat. Commun.">
        <title>Genetic determinants of endophytism in the Arabidopsis root mycobiome.</title>
        <authorList>
            <person name="Mesny F."/>
            <person name="Miyauchi S."/>
            <person name="Thiergart T."/>
            <person name="Pickel B."/>
            <person name="Atanasova L."/>
            <person name="Karlsson M."/>
            <person name="Huettel B."/>
            <person name="Barry K.W."/>
            <person name="Haridas S."/>
            <person name="Chen C."/>
            <person name="Bauer D."/>
            <person name="Andreopoulos W."/>
            <person name="Pangilinan J."/>
            <person name="LaButti K."/>
            <person name="Riley R."/>
            <person name="Lipzen A."/>
            <person name="Clum A."/>
            <person name="Drula E."/>
            <person name="Henrissat B."/>
            <person name="Kohler A."/>
            <person name="Grigoriev I.V."/>
            <person name="Martin F.M."/>
            <person name="Hacquard S."/>
        </authorList>
    </citation>
    <scope>NUCLEOTIDE SEQUENCE</scope>
    <source>
        <strain evidence="2">MPI-SDFR-AT-0120</strain>
    </source>
</reference>
<evidence type="ECO:0000313" key="3">
    <source>
        <dbReference type="Proteomes" id="UP000813461"/>
    </source>
</evidence>
<sequence length="286" mass="32100">MSQTAADIQDFTVDDNPNTLLWLDIYNEKAKKGNVGGPYTNDPQSRQKLAAKLSSIYSEHGLVLDNSIRQQLLHRFFLDEPKIHKIYRRDDRSLCVTIKGIVEGNNQKVADAVRSSGTNPVYLYTIRRPQLPNEPPMKITKRIKDNEFEFNLELFEAIKPFIVDGGADLDLGKVTQTFLQDDKQKALEQVETDIENVSTGTQSTEGSPAPEATGTTQNQDKSSHIIDYLLEHKPGEYPGTGGPYRRLVFPAVVANSNYSLKKLMTVTEVYVHGDEVRHPDVVVVKV</sequence>
<organism evidence="2 3">
    <name type="scientific">Paraphoma chrysanthemicola</name>
    <dbReference type="NCBI Taxonomy" id="798071"/>
    <lineage>
        <taxon>Eukaryota</taxon>
        <taxon>Fungi</taxon>
        <taxon>Dikarya</taxon>
        <taxon>Ascomycota</taxon>
        <taxon>Pezizomycotina</taxon>
        <taxon>Dothideomycetes</taxon>
        <taxon>Pleosporomycetidae</taxon>
        <taxon>Pleosporales</taxon>
        <taxon>Pleosporineae</taxon>
        <taxon>Phaeosphaeriaceae</taxon>
        <taxon>Paraphoma</taxon>
    </lineage>
</organism>
<accession>A0A8K0VZ83</accession>
<comment type="caution">
    <text evidence="2">The sequence shown here is derived from an EMBL/GenBank/DDBJ whole genome shotgun (WGS) entry which is preliminary data.</text>
</comment>
<gene>
    <name evidence="2" type="ORF">FB567DRAFT_591509</name>
</gene>